<feature type="domain" description="Thioredoxin" evidence="8">
    <location>
        <begin position="327"/>
        <end position="451"/>
    </location>
</feature>
<evidence type="ECO:0000259" key="8">
    <source>
        <dbReference type="PROSITE" id="PS51352"/>
    </source>
</evidence>
<dbReference type="PROSITE" id="PS51352">
    <property type="entry name" value="THIOREDOXIN_2"/>
    <property type="match status" value="1"/>
</dbReference>
<evidence type="ECO:0000256" key="5">
    <source>
        <dbReference type="ARBA" id="ARBA00022989"/>
    </source>
</evidence>
<gene>
    <name evidence="9" type="ORF">A8135_12500</name>
</gene>
<dbReference type="SUPFAM" id="SSF52833">
    <property type="entry name" value="Thioredoxin-like"/>
    <property type="match status" value="1"/>
</dbReference>
<feature type="transmembrane region" description="Helical" evidence="7">
    <location>
        <begin position="298"/>
        <end position="319"/>
    </location>
</feature>
<dbReference type="NCBIfam" id="NF001419">
    <property type="entry name" value="PRK00293.1"/>
    <property type="match status" value="1"/>
</dbReference>
<dbReference type="RefSeq" id="WP_065620718.1">
    <property type="nucleotide sequence ID" value="NZ_LYOZ01000016.1"/>
</dbReference>
<dbReference type="Pfam" id="PF02683">
    <property type="entry name" value="DsbD_TM"/>
    <property type="match status" value="1"/>
</dbReference>
<sequence>MNNLKRYAGALTLMLISHAVWSFSPGFESSNPLTIMHFIQNHSALVYLSVFFGLGILLAFTPCVLPMVPILSGIIVGQRSLSTAKAVKLSSSYVLGMAITYAAAGVLAGYMGSTLQTWMQRPVVIILFSLVFVLMALSMFGLFELRLPEKINTRLTSLSKKSGHANVVSVIFMGIISTLVVSPCVTAPLIGVLTYIGQSGEAWMGGVILFVMALGMGIPLMLVGAGQGALLPRTGSWMLKVKQLFGFLMLAMAVWMLGRLLPDTWVKLAWAALLIVGSISMGSLRTQTSQWGKLIQGGGVIILMGGGVLAYSTISTIVASQESRTIHTIKTPFIHVDNLAAINKHLAEAQQTHKAVFLEFYASWCSDCQEMDTKVFNQPEVSKAMSGLINLKVNLSDTANPEVKKIKETFAIYGTPTMLFFDTDGKPLDKLNAVGFIDKQALIVLLEQVHKSRHVG</sequence>
<evidence type="ECO:0000313" key="10">
    <source>
        <dbReference type="Proteomes" id="UP000093336"/>
    </source>
</evidence>
<reference evidence="9 10" key="1">
    <citation type="submission" date="2016-05" db="EMBL/GenBank/DDBJ databases">
        <authorList>
            <person name="Prochazka B."/>
            <person name="Indra A."/>
            <person name="Hasenberger P."/>
            <person name="Blaschitz M."/>
            <person name="Wagner L."/>
            <person name="Wewalka G."/>
            <person name="Sorschag S."/>
            <person name="Schmid D."/>
            <person name="Ruppitsch W."/>
        </authorList>
    </citation>
    <scope>NUCLEOTIDE SEQUENCE [LARGE SCALE GENOMIC DNA]</scope>
    <source>
        <strain evidence="9 10">974010_12</strain>
    </source>
</reference>
<name>A0ABX2XVA9_9GAMM</name>
<dbReference type="PANTHER" id="PTHR32234:SF0">
    <property type="entry name" value="THIOL:DISULFIDE INTERCHANGE PROTEIN DSBD"/>
    <property type="match status" value="1"/>
</dbReference>
<protein>
    <recommendedName>
        <fullName evidence="8">Thioredoxin domain-containing protein</fullName>
    </recommendedName>
</protein>
<dbReference type="InterPro" id="IPR013766">
    <property type="entry name" value="Thioredoxin_domain"/>
</dbReference>
<keyword evidence="4" id="KW-0201">Cytochrome c-type biogenesis</keyword>
<keyword evidence="2" id="KW-1003">Cell membrane</keyword>
<feature type="transmembrane region" description="Helical" evidence="7">
    <location>
        <begin position="92"/>
        <end position="111"/>
    </location>
</feature>
<dbReference type="Proteomes" id="UP000093336">
    <property type="component" value="Unassembled WGS sequence"/>
</dbReference>
<proteinExistence type="predicted"/>
<dbReference type="Pfam" id="PF13899">
    <property type="entry name" value="Thioredoxin_7"/>
    <property type="match status" value="1"/>
</dbReference>
<organism evidence="9 10">
    <name type="scientific">Legionella jamestowniensis</name>
    <dbReference type="NCBI Taxonomy" id="455"/>
    <lineage>
        <taxon>Bacteria</taxon>
        <taxon>Pseudomonadati</taxon>
        <taxon>Pseudomonadota</taxon>
        <taxon>Gammaproteobacteria</taxon>
        <taxon>Legionellales</taxon>
        <taxon>Legionellaceae</taxon>
        <taxon>Legionella</taxon>
    </lineage>
</organism>
<feature type="transmembrane region" description="Helical" evidence="7">
    <location>
        <begin position="46"/>
        <end position="71"/>
    </location>
</feature>
<feature type="transmembrane region" description="Helical" evidence="7">
    <location>
        <begin position="202"/>
        <end position="223"/>
    </location>
</feature>
<evidence type="ECO:0000256" key="4">
    <source>
        <dbReference type="ARBA" id="ARBA00022748"/>
    </source>
</evidence>
<dbReference type="InterPro" id="IPR036249">
    <property type="entry name" value="Thioredoxin-like_sf"/>
</dbReference>
<comment type="subcellular location">
    <subcellularLocation>
        <location evidence="1">Cell membrane</location>
        <topology evidence="1">Multi-pass membrane protein</topology>
    </subcellularLocation>
</comment>
<comment type="caution">
    <text evidence="9">The sequence shown here is derived from an EMBL/GenBank/DDBJ whole genome shotgun (WGS) entry which is preliminary data.</text>
</comment>
<evidence type="ECO:0000256" key="1">
    <source>
        <dbReference type="ARBA" id="ARBA00004651"/>
    </source>
</evidence>
<evidence type="ECO:0000256" key="6">
    <source>
        <dbReference type="ARBA" id="ARBA00023136"/>
    </source>
</evidence>
<evidence type="ECO:0000313" key="9">
    <source>
        <dbReference type="EMBL" id="OCH98367.1"/>
    </source>
</evidence>
<keyword evidence="10" id="KW-1185">Reference proteome</keyword>
<feature type="transmembrane region" description="Helical" evidence="7">
    <location>
        <begin position="244"/>
        <end position="262"/>
    </location>
</feature>
<dbReference type="Gene3D" id="3.40.30.10">
    <property type="entry name" value="Glutaredoxin"/>
    <property type="match status" value="1"/>
</dbReference>
<evidence type="ECO:0000256" key="3">
    <source>
        <dbReference type="ARBA" id="ARBA00022692"/>
    </source>
</evidence>
<evidence type="ECO:0000256" key="7">
    <source>
        <dbReference type="SAM" id="Phobius"/>
    </source>
</evidence>
<dbReference type="InterPro" id="IPR003834">
    <property type="entry name" value="Cyt_c_assmbl_TM_dom"/>
</dbReference>
<dbReference type="PANTHER" id="PTHR32234">
    <property type="entry name" value="THIOL:DISULFIDE INTERCHANGE PROTEIN DSBD"/>
    <property type="match status" value="1"/>
</dbReference>
<evidence type="ECO:0000256" key="2">
    <source>
        <dbReference type="ARBA" id="ARBA00022475"/>
    </source>
</evidence>
<feature type="transmembrane region" description="Helical" evidence="7">
    <location>
        <begin position="123"/>
        <end position="145"/>
    </location>
</feature>
<keyword evidence="6 7" id="KW-0472">Membrane</keyword>
<keyword evidence="3 7" id="KW-0812">Transmembrane</keyword>
<feature type="transmembrane region" description="Helical" evidence="7">
    <location>
        <begin position="166"/>
        <end position="196"/>
    </location>
</feature>
<feature type="transmembrane region" description="Helical" evidence="7">
    <location>
        <begin position="268"/>
        <end position="286"/>
    </location>
</feature>
<dbReference type="EMBL" id="LYOZ01000016">
    <property type="protein sequence ID" value="OCH98367.1"/>
    <property type="molecule type" value="Genomic_DNA"/>
</dbReference>
<accession>A0ABX2XVA9</accession>
<keyword evidence="5 7" id="KW-1133">Transmembrane helix</keyword>